<gene>
    <name evidence="9" type="ORF">FisN_33Hh009</name>
</gene>
<dbReference type="Pfam" id="PF07200">
    <property type="entry name" value="Mod_r"/>
    <property type="match status" value="1"/>
</dbReference>
<dbReference type="InParanoid" id="A0A1Z5KQW2"/>
<keyword evidence="10" id="KW-1185">Reference proteome</keyword>
<evidence type="ECO:0000256" key="6">
    <source>
        <dbReference type="SAM" id="Coils"/>
    </source>
</evidence>
<evidence type="ECO:0000256" key="5">
    <source>
        <dbReference type="ARBA" id="ARBA00022927"/>
    </source>
</evidence>
<name>A0A1Z5KQW2_FISSO</name>
<dbReference type="Proteomes" id="UP000198406">
    <property type="component" value="Unassembled WGS sequence"/>
</dbReference>
<feature type="region of interest" description="Disordered" evidence="7">
    <location>
        <begin position="153"/>
        <end position="183"/>
    </location>
</feature>
<dbReference type="PANTHER" id="PTHR13678:SF2">
    <property type="entry name" value="VACUOLAR PROTEIN SORTING-ASSOCIATED PROTEIN 37A"/>
    <property type="match status" value="1"/>
</dbReference>
<dbReference type="GO" id="GO:0000813">
    <property type="term" value="C:ESCRT I complex"/>
    <property type="evidence" value="ECO:0007669"/>
    <property type="project" value="TreeGrafter"/>
</dbReference>
<reference evidence="9 10" key="1">
    <citation type="journal article" date="2015" name="Plant Cell">
        <title>Oil accumulation by the oleaginous diatom Fistulifera solaris as revealed by the genome and transcriptome.</title>
        <authorList>
            <person name="Tanaka T."/>
            <person name="Maeda Y."/>
            <person name="Veluchamy A."/>
            <person name="Tanaka M."/>
            <person name="Abida H."/>
            <person name="Marechal E."/>
            <person name="Bowler C."/>
            <person name="Muto M."/>
            <person name="Sunaga Y."/>
            <person name="Tanaka M."/>
            <person name="Yoshino T."/>
            <person name="Taniguchi T."/>
            <person name="Fukuda Y."/>
            <person name="Nemoto M."/>
            <person name="Matsumoto M."/>
            <person name="Wong P.S."/>
            <person name="Aburatani S."/>
            <person name="Fujibuchi W."/>
        </authorList>
    </citation>
    <scope>NUCLEOTIDE SEQUENCE [LARGE SCALE GENOMIC DNA]</scope>
    <source>
        <strain evidence="9 10">JPCC DA0580</strain>
    </source>
</reference>
<dbReference type="GO" id="GO:0006623">
    <property type="term" value="P:protein targeting to vacuole"/>
    <property type="evidence" value="ECO:0007669"/>
    <property type="project" value="TreeGrafter"/>
</dbReference>
<comment type="caution">
    <text evidence="9">The sequence shown here is derived from an EMBL/GenBank/DDBJ whole genome shotgun (WGS) entry which is preliminary data.</text>
</comment>
<keyword evidence="4" id="KW-0967">Endosome</keyword>
<dbReference type="GO" id="GO:0043162">
    <property type="term" value="P:ubiquitin-dependent protein catabolic process via the multivesicular body sorting pathway"/>
    <property type="evidence" value="ECO:0007669"/>
    <property type="project" value="TreeGrafter"/>
</dbReference>
<feature type="domain" description="VPS37 C-terminal" evidence="8">
    <location>
        <begin position="208"/>
        <end position="352"/>
    </location>
</feature>
<dbReference type="Gene3D" id="1.10.287.660">
    <property type="entry name" value="Helix hairpin bin"/>
    <property type="match status" value="1"/>
</dbReference>
<dbReference type="InterPro" id="IPR009851">
    <property type="entry name" value="Mod_r"/>
</dbReference>
<keyword evidence="5" id="KW-0653">Protein transport</keyword>
<sequence length="359" mass="41157">MFQWNSNQSAATTNRMRNSRIVTAQSIQGTIRPPEYTHAQHLDSYLEDATLKPSTRVVGPGNETFQTVFQSVNGDTFLLRVHFNESRVPQMILHGVEATHPWVDRQGLIVGFPPLQSATAWRESRLLLGQAVHHVIQELQMHPPVLHRITDPALERQHNRVRSSTSSSTTTTTTQPMEDEPPTYSSLLRETTRVEMPSVPTEFPELEQLDREQLDALLSDELDFQAFCNKLDSVKTLVTMVTSVVEENAKLAQQNWEHKSELQNLHERATELQQQLRDKVATFRTLEQQQDHLCHPVDPKKVIKDLSKAKKEAFDQSEHFADNWIDQQGDVDDFLAKFLEVRQLHHVRAAKLELLEGTR</sequence>
<evidence type="ECO:0000313" key="9">
    <source>
        <dbReference type="EMBL" id="GAX28713.1"/>
    </source>
</evidence>
<dbReference type="PANTHER" id="PTHR13678">
    <property type="entry name" value="VACUOLAR PROTEIN SORTING-ASSOCIATED PROTEIN 37"/>
    <property type="match status" value="1"/>
</dbReference>
<protein>
    <submittedName>
        <fullName evidence="9">ESCRT-I complex subunit VPS37</fullName>
    </submittedName>
</protein>
<feature type="coiled-coil region" evidence="6">
    <location>
        <begin position="248"/>
        <end position="289"/>
    </location>
</feature>
<accession>A0A1Z5KQW2</accession>
<evidence type="ECO:0000259" key="8">
    <source>
        <dbReference type="Pfam" id="PF07200"/>
    </source>
</evidence>
<evidence type="ECO:0000256" key="2">
    <source>
        <dbReference type="ARBA" id="ARBA00007617"/>
    </source>
</evidence>
<keyword evidence="6" id="KW-0175">Coiled coil</keyword>
<evidence type="ECO:0000313" key="10">
    <source>
        <dbReference type="Proteomes" id="UP000198406"/>
    </source>
</evidence>
<dbReference type="AlphaFoldDB" id="A0A1Z5KQW2"/>
<comment type="subcellular location">
    <subcellularLocation>
        <location evidence="1">Endosome</location>
    </subcellularLocation>
</comment>
<keyword evidence="3" id="KW-0813">Transport</keyword>
<dbReference type="EMBL" id="BDSP01000278">
    <property type="protein sequence ID" value="GAX28713.1"/>
    <property type="molecule type" value="Genomic_DNA"/>
</dbReference>
<dbReference type="OrthoDB" id="10260857at2759"/>
<dbReference type="GO" id="GO:0006612">
    <property type="term" value="P:protein targeting to membrane"/>
    <property type="evidence" value="ECO:0007669"/>
    <property type="project" value="TreeGrafter"/>
</dbReference>
<evidence type="ECO:0000256" key="1">
    <source>
        <dbReference type="ARBA" id="ARBA00004177"/>
    </source>
</evidence>
<dbReference type="InterPro" id="IPR029012">
    <property type="entry name" value="Helix_hairpin_bin_sf"/>
</dbReference>
<evidence type="ECO:0000256" key="4">
    <source>
        <dbReference type="ARBA" id="ARBA00022753"/>
    </source>
</evidence>
<evidence type="ECO:0000256" key="7">
    <source>
        <dbReference type="SAM" id="MobiDB-lite"/>
    </source>
</evidence>
<evidence type="ECO:0000256" key="3">
    <source>
        <dbReference type="ARBA" id="ARBA00022448"/>
    </source>
</evidence>
<feature type="compositionally biased region" description="Low complexity" evidence="7">
    <location>
        <begin position="163"/>
        <end position="174"/>
    </location>
</feature>
<organism evidence="9 10">
    <name type="scientific">Fistulifera solaris</name>
    <name type="common">Oleaginous diatom</name>
    <dbReference type="NCBI Taxonomy" id="1519565"/>
    <lineage>
        <taxon>Eukaryota</taxon>
        <taxon>Sar</taxon>
        <taxon>Stramenopiles</taxon>
        <taxon>Ochrophyta</taxon>
        <taxon>Bacillariophyta</taxon>
        <taxon>Bacillariophyceae</taxon>
        <taxon>Bacillariophycidae</taxon>
        <taxon>Naviculales</taxon>
        <taxon>Naviculaceae</taxon>
        <taxon>Fistulifera</taxon>
    </lineage>
</organism>
<proteinExistence type="inferred from homology"/>
<comment type="similarity">
    <text evidence="2">Belongs to the VPS37 family.</text>
</comment>